<feature type="compositionally biased region" description="Polar residues" evidence="8">
    <location>
        <begin position="117"/>
        <end position="135"/>
    </location>
</feature>
<comment type="subcellular location">
    <subcellularLocation>
        <location evidence="1">Nucleus</location>
    </subcellularLocation>
</comment>
<feature type="compositionally biased region" description="Polar residues" evidence="8">
    <location>
        <begin position="156"/>
        <end position="165"/>
    </location>
</feature>
<protein>
    <recommendedName>
        <fullName evidence="9">LIM zinc-binding domain-containing protein</fullName>
    </recommendedName>
</protein>
<dbReference type="CDD" id="cd09326">
    <property type="entry name" value="LIM_CRP_like"/>
    <property type="match status" value="2"/>
</dbReference>
<dbReference type="Pfam" id="PF00412">
    <property type="entry name" value="LIM"/>
    <property type="match status" value="2"/>
</dbReference>
<dbReference type="Proteomes" id="UP000807025">
    <property type="component" value="Unassembled WGS sequence"/>
</dbReference>
<evidence type="ECO:0000256" key="5">
    <source>
        <dbReference type="ARBA" id="ARBA00023038"/>
    </source>
</evidence>
<keyword evidence="11" id="KW-1185">Reference proteome</keyword>
<keyword evidence="5 7" id="KW-0440">LIM domain</keyword>
<dbReference type="InterPro" id="IPR001781">
    <property type="entry name" value="Znf_LIM"/>
</dbReference>
<dbReference type="OrthoDB" id="8062037at2759"/>
<keyword evidence="6" id="KW-0539">Nucleus</keyword>
<dbReference type="SUPFAM" id="SSF57716">
    <property type="entry name" value="Glucocorticoid receptor-like (DNA-binding domain)"/>
    <property type="match status" value="4"/>
</dbReference>
<dbReference type="EMBL" id="MU154721">
    <property type="protein sequence ID" value="KAF9488287.1"/>
    <property type="molecule type" value="Genomic_DNA"/>
</dbReference>
<dbReference type="PANTHER" id="PTHR24215:SF35">
    <property type="entry name" value="MUSCLE LIM PROTEIN MLP84B"/>
    <property type="match status" value="1"/>
</dbReference>
<feature type="domain" description="LIM zinc-binding" evidence="9">
    <location>
        <begin position="8"/>
        <end position="69"/>
    </location>
</feature>
<feature type="region of interest" description="Disordered" evidence="8">
    <location>
        <begin position="79"/>
        <end position="189"/>
    </location>
</feature>
<evidence type="ECO:0000313" key="10">
    <source>
        <dbReference type="EMBL" id="KAF9488287.1"/>
    </source>
</evidence>
<evidence type="ECO:0000256" key="6">
    <source>
        <dbReference type="ARBA" id="ARBA00023242"/>
    </source>
</evidence>
<evidence type="ECO:0000313" key="11">
    <source>
        <dbReference type="Proteomes" id="UP000807025"/>
    </source>
</evidence>
<dbReference type="FunFam" id="2.10.110.10:FF:000001">
    <property type="entry name" value="Cysteine and glycine-rich protein 1"/>
    <property type="match status" value="2"/>
</dbReference>
<sequence length="356" mass="37928">MHPFTGTSVCPKCLKAVYAAEQVMGPGRMLYHKPCLACTMCNKRLDSLTLLEHNHKPYCKLCHVKHFGTKDLRQANLPYMPAESSHPPPLPPSPMKNLHAQPSSRSSSASPSDSPSNTIAQVDGSPTSETLTLEQEQAAVEDEERDTVPPVLPPRSTANLSRTPDTASSTVSATAQAPIRTMTAGGFPTPHRFKHRFSSSLDSSANNRFNPATMGRSHTATGVPMSDDANQSVRPLVQTATGGVAYPLVPTATGTRYGIALGGSVGVNTTGSPNKRWSTGTNPTCPKCGKTVYFAEQVKAIGKTYHKGCLRCTQCNTSLDSTRLTENDGEPFCRQCYGKIHGPRGGGYALLGKAGG</sequence>
<dbReference type="SMART" id="SM00132">
    <property type="entry name" value="LIM"/>
    <property type="match status" value="2"/>
</dbReference>
<keyword evidence="4 7" id="KW-0862">Zinc</keyword>
<dbReference type="AlphaFoldDB" id="A0A9P6D281"/>
<dbReference type="PANTHER" id="PTHR24215">
    <property type="entry name" value="RHO-GTPASE-ACTIVATING PROTEIN LRG1"/>
    <property type="match status" value="1"/>
</dbReference>
<dbReference type="PROSITE" id="PS00478">
    <property type="entry name" value="LIM_DOMAIN_1"/>
    <property type="match status" value="2"/>
</dbReference>
<name>A0A9P6D281_PLEER</name>
<dbReference type="GO" id="GO:0005634">
    <property type="term" value="C:nucleus"/>
    <property type="evidence" value="ECO:0007669"/>
    <property type="project" value="UniProtKB-SubCell"/>
</dbReference>
<evidence type="ECO:0000256" key="3">
    <source>
        <dbReference type="ARBA" id="ARBA00022737"/>
    </source>
</evidence>
<organism evidence="10 11">
    <name type="scientific">Pleurotus eryngii</name>
    <name type="common">Boletus of the steppes</name>
    <dbReference type="NCBI Taxonomy" id="5323"/>
    <lineage>
        <taxon>Eukaryota</taxon>
        <taxon>Fungi</taxon>
        <taxon>Dikarya</taxon>
        <taxon>Basidiomycota</taxon>
        <taxon>Agaricomycotina</taxon>
        <taxon>Agaricomycetes</taxon>
        <taxon>Agaricomycetidae</taxon>
        <taxon>Agaricales</taxon>
        <taxon>Pleurotineae</taxon>
        <taxon>Pleurotaceae</taxon>
        <taxon>Pleurotus</taxon>
    </lineage>
</organism>
<evidence type="ECO:0000256" key="8">
    <source>
        <dbReference type="SAM" id="MobiDB-lite"/>
    </source>
</evidence>
<feature type="compositionally biased region" description="Low complexity" evidence="8">
    <location>
        <begin position="102"/>
        <end position="116"/>
    </location>
</feature>
<dbReference type="Gene3D" id="2.10.110.10">
    <property type="entry name" value="Cysteine Rich Protein"/>
    <property type="match status" value="2"/>
</dbReference>
<gene>
    <name evidence="10" type="ORF">BDN71DRAFT_1457544</name>
</gene>
<accession>A0A9P6D281</accession>
<feature type="compositionally biased region" description="Low complexity" evidence="8">
    <location>
        <begin position="166"/>
        <end position="175"/>
    </location>
</feature>
<feature type="domain" description="LIM zinc-binding" evidence="9">
    <location>
        <begin position="283"/>
        <end position="343"/>
    </location>
</feature>
<dbReference type="PROSITE" id="PS50023">
    <property type="entry name" value="LIM_DOMAIN_2"/>
    <property type="match status" value="2"/>
</dbReference>
<comment type="caution">
    <text evidence="10">The sequence shown here is derived from an EMBL/GenBank/DDBJ whole genome shotgun (WGS) entry which is preliminary data.</text>
</comment>
<evidence type="ECO:0000256" key="4">
    <source>
        <dbReference type="ARBA" id="ARBA00022833"/>
    </source>
</evidence>
<evidence type="ECO:0000256" key="7">
    <source>
        <dbReference type="PROSITE-ProRule" id="PRU00125"/>
    </source>
</evidence>
<dbReference type="GO" id="GO:0030695">
    <property type="term" value="F:GTPase regulator activity"/>
    <property type="evidence" value="ECO:0007669"/>
    <property type="project" value="UniProtKB-ARBA"/>
</dbReference>
<proteinExistence type="predicted"/>
<keyword evidence="2 7" id="KW-0479">Metal-binding</keyword>
<reference evidence="10" key="1">
    <citation type="submission" date="2020-11" db="EMBL/GenBank/DDBJ databases">
        <authorList>
            <consortium name="DOE Joint Genome Institute"/>
            <person name="Ahrendt S."/>
            <person name="Riley R."/>
            <person name="Andreopoulos W."/>
            <person name="Labutti K."/>
            <person name="Pangilinan J."/>
            <person name="Ruiz-Duenas F.J."/>
            <person name="Barrasa J.M."/>
            <person name="Sanchez-Garcia M."/>
            <person name="Camarero S."/>
            <person name="Miyauchi S."/>
            <person name="Serrano A."/>
            <person name="Linde D."/>
            <person name="Babiker R."/>
            <person name="Drula E."/>
            <person name="Ayuso-Fernandez I."/>
            <person name="Pacheco R."/>
            <person name="Padilla G."/>
            <person name="Ferreira P."/>
            <person name="Barriuso J."/>
            <person name="Kellner H."/>
            <person name="Castanera R."/>
            <person name="Alfaro M."/>
            <person name="Ramirez L."/>
            <person name="Pisabarro A.G."/>
            <person name="Kuo A."/>
            <person name="Tritt A."/>
            <person name="Lipzen A."/>
            <person name="He G."/>
            <person name="Yan M."/>
            <person name="Ng V."/>
            <person name="Cullen D."/>
            <person name="Martin F."/>
            <person name="Rosso M.-N."/>
            <person name="Henrissat B."/>
            <person name="Hibbett D."/>
            <person name="Martinez A.T."/>
            <person name="Grigoriev I.V."/>
        </authorList>
    </citation>
    <scope>NUCLEOTIDE SEQUENCE</scope>
    <source>
        <strain evidence="10">ATCC 90797</strain>
    </source>
</reference>
<dbReference type="GO" id="GO:0046872">
    <property type="term" value="F:metal ion binding"/>
    <property type="evidence" value="ECO:0007669"/>
    <property type="project" value="UniProtKB-KW"/>
</dbReference>
<keyword evidence="3" id="KW-0677">Repeat</keyword>
<evidence type="ECO:0000256" key="2">
    <source>
        <dbReference type="ARBA" id="ARBA00022723"/>
    </source>
</evidence>
<dbReference type="GO" id="GO:0030036">
    <property type="term" value="P:actin cytoskeleton organization"/>
    <property type="evidence" value="ECO:0007669"/>
    <property type="project" value="TreeGrafter"/>
</dbReference>
<evidence type="ECO:0000259" key="9">
    <source>
        <dbReference type="PROSITE" id="PS50023"/>
    </source>
</evidence>
<dbReference type="GO" id="GO:0005737">
    <property type="term" value="C:cytoplasm"/>
    <property type="evidence" value="ECO:0007669"/>
    <property type="project" value="TreeGrafter"/>
</dbReference>
<evidence type="ECO:0000256" key="1">
    <source>
        <dbReference type="ARBA" id="ARBA00004123"/>
    </source>
</evidence>